<gene>
    <name evidence="6" type="ORF">AM402_04180</name>
</gene>
<dbReference type="InterPro" id="IPR003283">
    <property type="entry name" value="T3SS_OMP_SpaO"/>
</dbReference>
<evidence type="ECO:0000256" key="1">
    <source>
        <dbReference type="ARBA" id="ARBA00009226"/>
    </source>
</evidence>
<evidence type="ECO:0000256" key="3">
    <source>
        <dbReference type="ARBA" id="ARBA00023026"/>
    </source>
</evidence>
<feature type="domain" description="Flagellar motor switch protein FliN-like C-terminal" evidence="4">
    <location>
        <begin position="236"/>
        <end position="303"/>
    </location>
</feature>
<dbReference type="PRINTS" id="PR01339">
    <property type="entry name" value="TYPE3OMOPROT"/>
</dbReference>
<name>A0AAJ1DGR4_PROMI</name>
<keyword evidence="3" id="KW-0843">Virulence</keyword>
<evidence type="ECO:0000259" key="4">
    <source>
        <dbReference type="Pfam" id="PF01052"/>
    </source>
</evidence>
<dbReference type="PANTHER" id="PTHR30034:SF6">
    <property type="entry name" value="YOP PROTEINS TRANSLOCATION PROTEIN Q"/>
    <property type="match status" value="1"/>
</dbReference>
<reference evidence="6 7" key="1">
    <citation type="submission" date="2017-05" db="EMBL/GenBank/DDBJ databases">
        <title>Whole genome sequencing of Proteus mirabilis AR_0155.</title>
        <authorList>
            <person name="Conlan S."/>
            <person name="Thomas P.J."/>
            <person name="Mullikin J."/>
            <person name="Frank K.M."/>
            <person name="Segre J.A."/>
        </authorList>
    </citation>
    <scope>NUCLEOTIDE SEQUENCE [LARGE SCALE GENOMIC DNA]</scope>
    <source>
        <strain evidence="6 7">AR_0155</strain>
    </source>
</reference>
<evidence type="ECO:0000259" key="5">
    <source>
        <dbReference type="Pfam" id="PF26304"/>
    </source>
</evidence>
<proteinExistence type="inferred from homology"/>
<comment type="similarity">
    <text evidence="1">Belongs to the FliN/MopA/SpaO family.</text>
</comment>
<dbReference type="GO" id="GO:0050918">
    <property type="term" value="P:positive chemotaxis"/>
    <property type="evidence" value="ECO:0007669"/>
    <property type="project" value="TreeGrafter"/>
</dbReference>
<dbReference type="GO" id="GO:0071978">
    <property type="term" value="P:bacterial-type flagellum-dependent swarming motility"/>
    <property type="evidence" value="ECO:0007669"/>
    <property type="project" value="TreeGrafter"/>
</dbReference>
<dbReference type="GO" id="GO:0009306">
    <property type="term" value="P:protein secretion"/>
    <property type="evidence" value="ECO:0007669"/>
    <property type="project" value="InterPro"/>
</dbReference>
<dbReference type="Gene3D" id="2.30.330.10">
    <property type="entry name" value="SpoA-like"/>
    <property type="match status" value="1"/>
</dbReference>
<evidence type="ECO:0000256" key="2">
    <source>
        <dbReference type="ARBA" id="ARBA00021925"/>
    </source>
</evidence>
<dbReference type="AlphaFoldDB" id="A0AAJ1DGR4"/>
<dbReference type="InterPro" id="IPR036429">
    <property type="entry name" value="SpoA-like_sf"/>
</dbReference>
<dbReference type="PANTHER" id="PTHR30034">
    <property type="entry name" value="FLAGELLAR MOTOR SWITCH PROTEIN FLIM"/>
    <property type="match status" value="1"/>
</dbReference>
<dbReference type="InterPro" id="IPR001543">
    <property type="entry name" value="FliN-like_C"/>
</dbReference>
<accession>A0AAJ1DGR4</accession>
<evidence type="ECO:0000313" key="7">
    <source>
        <dbReference type="Proteomes" id="UP000195540"/>
    </source>
</evidence>
<dbReference type="Pfam" id="PF26304">
    <property type="entry name" value="FliMN_C_rel"/>
    <property type="match status" value="1"/>
</dbReference>
<evidence type="ECO:0000313" key="6">
    <source>
        <dbReference type="EMBL" id="ARX33379.1"/>
    </source>
</evidence>
<dbReference type="SUPFAM" id="SSF101801">
    <property type="entry name" value="Surface presentation of antigens (SPOA)"/>
    <property type="match status" value="1"/>
</dbReference>
<feature type="domain" description="SpaO FliM/N C-terminal related" evidence="5">
    <location>
        <begin position="147"/>
        <end position="197"/>
    </location>
</feature>
<dbReference type="Proteomes" id="UP000195540">
    <property type="component" value="Chromosome"/>
</dbReference>
<organism evidence="6 7">
    <name type="scientific">Proteus mirabilis</name>
    <dbReference type="NCBI Taxonomy" id="584"/>
    <lineage>
        <taxon>Bacteria</taxon>
        <taxon>Pseudomonadati</taxon>
        <taxon>Pseudomonadota</taxon>
        <taxon>Gammaproteobacteria</taxon>
        <taxon>Enterobacterales</taxon>
        <taxon>Morganellaceae</taxon>
        <taxon>Proteus</taxon>
    </lineage>
</organism>
<dbReference type="InterPro" id="IPR058805">
    <property type="entry name" value="SpaO_FliMN_C_rel"/>
</dbReference>
<dbReference type="RefSeq" id="WP_004249208.1">
    <property type="nucleotide sequence ID" value="NZ_CAXOHV010000010.1"/>
</dbReference>
<dbReference type="EMBL" id="CP021694">
    <property type="protein sequence ID" value="ARX33379.1"/>
    <property type="molecule type" value="Genomic_DNA"/>
</dbReference>
<protein>
    <recommendedName>
        <fullName evidence="2">Surface presentation of antigens protein SpaO</fullName>
    </recommendedName>
</protein>
<dbReference type="Pfam" id="PF01052">
    <property type="entry name" value="FliMN_C"/>
    <property type="match status" value="1"/>
</dbReference>
<sequence length="309" mass="34676">MSINVEVDNNHKETNKINDMVILSSIFGTKKITEKQLYFVLRCENKLGTLTALISVSQVMDNLYPEKKIDWELVPENYLIALFSQSLSTLLFPFSKEPMSSCVDNICLGAEKGSCYPCVDTTLGHVFICDIKWKYELTVFPKNKIGFITSFILGYSKISLSLLKTILPGDVLLIDDIHFSFNVGDKKYFYFSWDEGNCVTLDVIVENSEENEEDEQNDAIIEDSIDLAQSLDLNSIGAIPITISFLLANKTLSIDQLEELAPGKKFILPDNAIRHINILANGKAIAQGELIKIKDMLAVEINKLSIKCE</sequence>